<gene>
    <name evidence="17" type="ORF">Dda_8535</name>
</gene>
<dbReference type="InterPro" id="IPR033403">
    <property type="entry name" value="DUF5110"/>
</dbReference>
<evidence type="ECO:0000259" key="15">
    <source>
        <dbReference type="Pfam" id="PF17137"/>
    </source>
</evidence>
<accession>A0AAD6IQJ2</accession>
<reference evidence="17" key="1">
    <citation type="submission" date="2023-01" db="EMBL/GenBank/DDBJ databases">
        <title>The chitinases involved in constricting ring structure development in the nematode-trapping fungus Drechslerella dactyloides.</title>
        <authorList>
            <person name="Wang R."/>
            <person name="Zhang L."/>
            <person name="Tang P."/>
            <person name="Li S."/>
            <person name="Liang L."/>
        </authorList>
    </citation>
    <scope>NUCLEOTIDE SEQUENCE</scope>
    <source>
        <strain evidence="17">YMF1.00031</strain>
    </source>
</reference>
<organism evidence="17 18">
    <name type="scientific">Drechslerella dactyloides</name>
    <name type="common">Nematode-trapping fungus</name>
    <name type="synonym">Arthrobotrys dactyloides</name>
    <dbReference type="NCBI Taxonomy" id="74499"/>
    <lineage>
        <taxon>Eukaryota</taxon>
        <taxon>Fungi</taxon>
        <taxon>Dikarya</taxon>
        <taxon>Ascomycota</taxon>
        <taxon>Pezizomycotina</taxon>
        <taxon>Orbiliomycetes</taxon>
        <taxon>Orbiliales</taxon>
        <taxon>Orbiliaceae</taxon>
        <taxon>Drechslerella</taxon>
    </lineage>
</organism>
<dbReference type="InterPro" id="IPR013780">
    <property type="entry name" value="Glyco_hydro_b"/>
</dbReference>
<keyword evidence="7 12" id="KW-0378">Hydrolase</keyword>
<evidence type="ECO:0000256" key="7">
    <source>
        <dbReference type="ARBA" id="ARBA00022801"/>
    </source>
</evidence>
<dbReference type="PROSITE" id="PS00129">
    <property type="entry name" value="GLYCOSYL_HYDROL_F31_1"/>
    <property type="match status" value="1"/>
</dbReference>
<dbReference type="PANTHER" id="PTHR22762">
    <property type="entry name" value="ALPHA-GLUCOSIDASE"/>
    <property type="match status" value="1"/>
</dbReference>
<dbReference type="GO" id="GO:0004558">
    <property type="term" value="F:alpha-1,4-glucosidase activity"/>
    <property type="evidence" value="ECO:0007669"/>
    <property type="project" value="UniProtKB-EC"/>
</dbReference>
<evidence type="ECO:0000256" key="10">
    <source>
        <dbReference type="ARBA" id="ARBA00023295"/>
    </source>
</evidence>
<dbReference type="PANTHER" id="PTHR22762:SF54">
    <property type="entry name" value="BCDNA.GH04962"/>
    <property type="match status" value="1"/>
</dbReference>
<dbReference type="InterPro" id="IPR000322">
    <property type="entry name" value="Glyco_hydro_31_TIM"/>
</dbReference>
<dbReference type="InterPro" id="IPR017853">
    <property type="entry name" value="GH"/>
</dbReference>
<dbReference type="GO" id="GO:0006491">
    <property type="term" value="P:N-glycan processing"/>
    <property type="evidence" value="ECO:0007669"/>
    <property type="project" value="TreeGrafter"/>
</dbReference>
<dbReference type="Pfam" id="PF13802">
    <property type="entry name" value="Gal_mutarotas_2"/>
    <property type="match status" value="1"/>
</dbReference>
<name>A0AAD6IQJ2_DREDA</name>
<evidence type="ECO:0000313" key="17">
    <source>
        <dbReference type="EMBL" id="KAJ6256670.1"/>
    </source>
</evidence>
<evidence type="ECO:0000256" key="3">
    <source>
        <dbReference type="ARBA" id="ARBA00004833"/>
    </source>
</evidence>
<comment type="pathway">
    <text evidence="3">Glycan metabolism; N-glycan metabolism.</text>
</comment>
<keyword evidence="18" id="KW-1185">Reference proteome</keyword>
<dbReference type="Gene3D" id="2.60.40.1180">
    <property type="entry name" value="Golgi alpha-mannosidase II"/>
    <property type="match status" value="2"/>
</dbReference>
<evidence type="ECO:0000259" key="14">
    <source>
        <dbReference type="Pfam" id="PF13802"/>
    </source>
</evidence>
<evidence type="ECO:0000259" key="13">
    <source>
        <dbReference type="Pfam" id="PF01055"/>
    </source>
</evidence>
<protein>
    <recommendedName>
        <fullName evidence="5">alpha-glucosidase</fullName>
        <ecNumber evidence="5">3.2.1.20</ecNumber>
    </recommendedName>
    <alternativeName>
        <fullName evidence="11">Glucosidase II subunit alpha</fullName>
    </alternativeName>
</protein>
<comment type="caution">
    <text evidence="17">The sequence shown here is derived from an EMBL/GenBank/DDBJ whole genome shotgun (WGS) entry which is preliminary data.</text>
</comment>
<feature type="domain" description="Glycoside hydrolase family 31 TIM barrel" evidence="13">
    <location>
        <begin position="461"/>
        <end position="791"/>
    </location>
</feature>
<evidence type="ECO:0000256" key="1">
    <source>
        <dbReference type="ARBA" id="ARBA00001657"/>
    </source>
</evidence>
<dbReference type="Gene3D" id="2.60.40.1760">
    <property type="entry name" value="glycosyl hydrolase (family 31)"/>
    <property type="match status" value="1"/>
</dbReference>
<evidence type="ECO:0000256" key="6">
    <source>
        <dbReference type="ARBA" id="ARBA00022729"/>
    </source>
</evidence>
<dbReference type="GO" id="GO:0005975">
    <property type="term" value="P:carbohydrate metabolic process"/>
    <property type="evidence" value="ECO:0007669"/>
    <property type="project" value="InterPro"/>
</dbReference>
<evidence type="ECO:0000256" key="9">
    <source>
        <dbReference type="ARBA" id="ARBA00023180"/>
    </source>
</evidence>
<feature type="domain" description="Glycosyl hydrolase family 31 C-terminal" evidence="16">
    <location>
        <begin position="799"/>
        <end position="887"/>
    </location>
</feature>
<keyword evidence="9" id="KW-0325">Glycoprotein</keyword>
<dbReference type="SUPFAM" id="SSF51445">
    <property type="entry name" value="(Trans)glycosidases"/>
    <property type="match status" value="1"/>
</dbReference>
<comment type="catalytic activity">
    <reaction evidence="1">
        <text>Hydrolysis of terminal, non-reducing (1-&gt;4)-linked alpha-D-glucose residues with release of alpha-D-glucose.</text>
        <dbReference type="EC" id="3.2.1.20"/>
    </reaction>
</comment>
<dbReference type="EC" id="3.2.1.20" evidence="5"/>
<dbReference type="CDD" id="cd14752">
    <property type="entry name" value="GH31_N"/>
    <property type="match status" value="1"/>
</dbReference>
<dbReference type="SUPFAM" id="SSF74650">
    <property type="entry name" value="Galactose mutarotase-like"/>
    <property type="match status" value="1"/>
</dbReference>
<dbReference type="Pfam" id="PF21365">
    <property type="entry name" value="Glyco_hydro_31_3rd"/>
    <property type="match status" value="1"/>
</dbReference>
<keyword evidence="10 12" id="KW-0326">Glycosidase</keyword>
<proteinExistence type="inferred from homology"/>
<dbReference type="SUPFAM" id="SSF51011">
    <property type="entry name" value="Glycosyl hydrolase domain"/>
    <property type="match status" value="1"/>
</dbReference>
<dbReference type="InterPro" id="IPR025887">
    <property type="entry name" value="Glyco_hydro_31_N_dom"/>
</dbReference>
<comment type="subcellular location">
    <subcellularLocation>
        <location evidence="2">Endoplasmic reticulum</location>
    </subcellularLocation>
</comment>
<comment type="similarity">
    <text evidence="4 12">Belongs to the glycosyl hydrolase 31 family.</text>
</comment>
<dbReference type="Pfam" id="PF17137">
    <property type="entry name" value="DUF5110"/>
    <property type="match status" value="1"/>
</dbReference>
<evidence type="ECO:0000256" key="5">
    <source>
        <dbReference type="ARBA" id="ARBA00012741"/>
    </source>
</evidence>
<dbReference type="Gene3D" id="3.20.20.80">
    <property type="entry name" value="Glycosidases"/>
    <property type="match status" value="1"/>
</dbReference>
<sequence length="1055" mass="119665">MRVFEILAVGELGKLRRRELSNQAPLLSRRPAGYAFRQRHRCAFVAKLSPLSPQLTAFLVGPTQPYLYTLMRLLQNLLTPASPAAGRLAVLLLLLDLITPAATVKHENFKTCSQSGFCRRNRAFADDAIAAGGEWTSPYEVREGTIALQNGVLTAEILKTVPGQEEKVVLPLAIKFHKTGAVRVTIDELKRQKGEIELRGQSRVRKERYDETERYALVPDWDVRDDKVVYENRKGQITMKFGPGLKYKAVVTVNPFAVKFERDGETHIVFNDRGLMNVEHWRNQPPAPEEGKEKHPEDLDGGWDETFGGNTDTKPRGPEAVALDITFPGYEHVYGIPSHATSLSLKTTRGGDGAYTEPYRMYNADVFEYIVDSPMTLYGSIPFMQAHRKGSSVGVLWLNAAETWVDVIKEKPKTILPIGGKSDDTKTHWISESGLLDVWVFLGPDPATLYADYGALTGYTKMPPSFAIAYHQCRWNYISQEDIKDINRKFDKHEIPYDVIWLDIEYTDGKRYFTFDPLTFPDPMSMMKNVDKTERKVVVIIDPHIKNTDNYEVVDELKSKDLAVKDKDGNIYEGWCWPGSSHWVDAFNPAAFEWWSSLFTFEKFKGTAKNTFIWNDMNEPSVFNGPETTMPKDNVHFENWEHRDVHNLNGMTFMNATHMALEARQDSKGRTQRSFVLTRSFFAGAQRLGAMWTGDNEAKWEHLQAAFPMLLSQGVAGFPFSGADVGGFFGNPSKELLTRWYQSGIWYPFFRAHAHIDAKRREPYIAGDPYTKIMRDAIQLRYALLPAWYTAFHRASQDGMPIIRPNFVVHPDDEDGFALDDQVYVGDTGILVKPVVHEGVDKVQIYLGDNEVYYDYWTYKIYQGKGLKEYPAALDQIPVLMRGGHVIPRRDRHRRSSGLMKYDPFTLVVVLNNKGNAEGYLYHDDGESFDYQKGHYIHRKFTFDSSTRSLSSTDLHKDPPTAAAYNKIAKSLLVEKILIVGASRTIKPSALAKGKSKATVLEDGKYRKASMVYTAAQDNTFGDTLLIRNPKVRIANDWTVYLDKKDVGGAAKDEL</sequence>
<dbReference type="InterPro" id="IPR011013">
    <property type="entry name" value="Gal_mutarotase_sf_dom"/>
</dbReference>
<keyword evidence="6" id="KW-0732">Signal</keyword>
<dbReference type="CDD" id="cd06603">
    <property type="entry name" value="GH31_GANC_GANAB_alpha"/>
    <property type="match status" value="1"/>
</dbReference>
<dbReference type="AlphaFoldDB" id="A0AAD6IQJ2"/>
<dbReference type="EMBL" id="JAQGDS010000012">
    <property type="protein sequence ID" value="KAJ6256670.1"/>
    <property type="molecule type" value="Genomic_DNA"/>
</dbReference>
<keyword evidence="8" id="KW-0256">Endoplasmic reticulum</keyword>
<dbReference type="FunFam" id="2.60.40.1180:FF:000023">
    <property type="entry name" value="neutral alpha-glucosidase AB isoform X2"/>
    <property type="match status" value="1"/>
</dbReference>
<evidence type="ECO:0000256" key="12">
    <source>
        <dbReference type="RuleBase" id="RU361185"/>
    </source>
</evidence>
<evidence type="ECO:0000259" key="16">
    <source>
        <dbReference type="Pfam" id="PF21365"/>
    </source>
</evidence>
<dbReference type="Proteomes" id="UP001221413">
    <property type="component" value="Unassembled WGS sequence"/>
</dbReference>
<evidence type="ECO:0000256" key="2">
    <source>
        <dbReference type="ARBA" id="ARBA00004240"/>
    </source>
</evidence>
<evidence type="ECO:0000256" key="11">
    <source>
        <dbReference type="ARBA" id="ARBA00042895"/>
    </source>
</evidence>
<dbReference type="GO" id="GO:0030246">
    <property type="term" value="F:carbohydrate binding"/>
    <property type="evidence" value="ECO:0007669"/>
    <property type="project" value="InterPro"/>
</dbReference>
<dbReference type="InterPro" id="IPR030458">
    <property type="entry name" value="Glyco_hydro_31_AS"/>
</dbReference>
<dbReference type="InterPro" id="IPR048395">
    <property type="entry name" value="Glyco_hydro_31_C"/>
</dbReference>
<evidence type="ECO:0000256" key="8">
    <source>
        <dbReference type="ARBA" id="ARBA00022824"/>
    </source>
</evidence>
<evidence type="ECO:0000313" key="18">
    <source>
        <dbReference type="Proteomes" id="UP001221413"/>
    </source>
</evidence>
<dbReference type="GO" id="GO:0017177">
    <property type="term" value="C:glucosidase II complex"/>
    <property type="evidence" value="ECO:0007669"/>
    <property type="project" value="TreeGrafter"/>
</dbReference>
<evidence type="ECO:0000256" key="4">
    <source>
        <dbReference type="ARBA" id="ARBA00007806"/>
    </source>
</evidence>
<dbReference type="Pfam" id="PF01055">
    <property type="entry name" value="Glyco_hydro_31_2nd"/>
    <property type="match status" value="1"/>
</dbReference>
<feature type="domain" description="Glycoside hydrolase family 31 N-terminal" evidence="14">
    <location>
        <begin position="172"/>
        <end position="406"/>
    </location>
</feature>
<feature type="domain" description="DUF5110" evidence="15">
    <location>
        <begin position="906"/>
        <end position="955"/>
    </location>
</feature>